<dbReference type="Pfam" id="PF00385">
    <property type="entry name" value="Chromo"/>
    <property type="match status" value="1"/>
</dbReference>
<proteinExistence type="predicted"/>
<feature type="compositionally biased region" description="Basic residues" evidence="3">
    <location>
        <begin position="67"/>
        <end position="81"/>
    </location>
</feature>
<comment type="caution">
    <text evidence="5">The sequence shown here is derived from an EMBL/GenBank/DDBJ whole genome shotgun (WGS) entry which is preliminary data.</text>
</comment>
<evidence type="ECO:0000256" key="2">
    <source>
        <dbReference type="ARBA" id="ARBA00023242"/>
    </source>
</evidence>
<dbReference type="PROSITE" id="PS50013">
    <property type="entry name" value="CHROMO_2"/>
    <property type="match status" value="2"/>
</dbReference>
<protein>
    <submittedName>
        <fullName evidence="5">Chromobox-like protein 5</fullName>
    </submittedName>
</protein>
<dbReference type="PANTHER" id="PTHR22812">
    <property type="entry name" value="CHROMOBOX PROTEIN"/>
    <property type="match status" value="1"/>
</dbReference>
<feature type="compositionally biased region" description="Basic and acidic residues" evidence="3">
    <location>
        <begin position="119"/>
        <end position="134"/>
    </location>
</feature>
<evidence type="ECO:0000256" key="3">
    <source>
        <dbReference type="SAM" id="MobiDB-lite"/>
    </source>
</evidence>
<dbReference type="CDD" id="cd00034">
    <property type="entry name" value="CSD"/>
    <property type="match status" value="1"/>
</dbReference>
<evidence type="ECO:0000313" key="5">
    <source>
        <dbReference type="EMBL" id="RWS14534.1"/>
    </source>
</evidence>
<organism evidence="5 6">
    <name type="scientific">Dinothrombium tinctorium</name>
    <dbReference type="NCBI Taxonomy" id="1965070"/>
    <lineage>
        <taxon>Eukaryota</taxon>
        <taxon>Metazoa</taxon>
        <taxon>Ecdysozoa</taxon>
        <taxon>Arthropoda</taxon>
        <taxon>Chelicerata</taxon>
        <taxon>Arachnida</taxon>
        <taxon>Acari</taxon>
        <taxon>Acariformes</taxon>
        <taxon>Trombidiformes</taxon>
        <taxon>Prostigmata</taxon>
        <taxon>Anystina</taxon>
        <taxon>Parasitengona</taxon>
        <taxon>Trombidioidea</taxon>
        <taxon>Trombidiidae</taxon>
        <taxon>Dinothrombium</taxon>
    </lineage>
</organism>
<dbReference type="EMBL" id="NCKU01000696">
    <property type="protein sequence ID" value="RWS14534.1"/>
    <property type="molecule type" value="Genomic_DNA"/>
</dbReference>
<dbReference type="InterPro" id="IPR023780">
    <property type="entry name" value="Chromo_domain"/>
</dbReference>
<feature type="domain" description="Chromo" evidence="4">
    <location>
        <begin position="149"/>
        <end position="208"/>
    </location>
</feature>
<dbReference type="OrthoDB" id="8192126at2759"/>
<dbReference type="Pfam" id="PF01393">
    <property type="entry name" value="Chromo_shadow"/>
    <property type="match status" value="1"/>
</dbReference>
<dbReference type="Gene3D" id="2.40.50.40">
    <property type="match status" value="2"/>
</dbReference>
<reference evidence="5 6" key="1">
    <citation type="journal article" date="2018" name="Gigascience">
        <title>Genomes of trombidid mites reveal novel predicted allergens and laterally-transferred genes associated with secondary metabolism.</title>
        <authorList>
            <person name="Dong X."/>
            <person name="Chaisiri K."/>
            <person name="Xia D."/>
            <person name="Armstrong S.D."/>
            <person name="Fang Y."/>
            <person name="Donnelly M.J."/>
            <person name="Kadowaki T."/>
            <person name="McGarry J.W."/>
            <person name="Darby A.C."/>
            <person name="Makepeace B.L."/>
        </authorList>
    </citation>
    <scope>NUCLEOTIDE SEQUENCE [LARGE SCALE GENOMIC DNA]</scope>
    <source>
        <strain evidence="5">UoL-WK</strain>
    </source>
</reference>
<gene>
    <name evidence="5" type="ORF">B4U79_11684</name>
</gene>
<dbReference type="CDD" id="cd00024">
    <property type="entry name" value="CD_CSD"/>
    <property type="match status" value="1"/>
</dbReference>
<feature type="domain" description="Chromo" evidence="4">
    <location>
        <begin position="12"/>
        <end position="68"/>
    </location>
</feature>
<feature type="compositionally biased region" description="Basic and acidic residues" evidence="3">
    <location>
        <begin position="56"/>
        <end position="66"/>
    </location>
</feature>
<dbReference type="Proteomes" id="UP000285301">
    <property type="component" value="Unassembled WGS sequence"/>
</dbReference>
<dbReference type="GO" id="GO:0005694">
    <property type="term" value="C:chromosome"/>
    <property type="evidence" value="ECO:0007669"/>
    <property type="project" value="UniProtKB-ARBA"/>
</dbReference>
<dbReference type="InterPro" id="IPR000953">
    <property type="entry name" value="Chromo/chromo_shadow_dom"/>
</dbReference>
<keyword evidence="2" id="KW-0539">Nucleus</keyword>
<accession>A0A443RGZ5</accession>
<dbReference type="SMART" id="SM00298">
    <property type="entry name" value="CHROMO"/>
    <property type="match status" value="2"/>
</dbReference>
<sequence length="208" mass="24153">MDNLSSQMSDVYEVEEIRGRRHVNGRDEFLIKWKGYDEESWEPASNIIDKTLIENYEQRENSERNRTSKRNSTKKNKRGKMRQNEDSDSLSDTRKPKKSKTSVIENVSSDKSSKSSVHTSEKHREYSGESKKQQPIDADQNPNDSSKHPEVDKILGATEIDGTIYFLIKWKDSNKEPSPVAAPEANIKWPRMVISFYEQHFKWVPSSN</sequence>
<dbReference type="SUPFAM" id="SSF54160">
    <property type="entry name" value="Chromo domain-like"/>
    <property type="match status" value="2"/>
</dbReference>
<dbReference type="InterPro" id="IPR016197">
    <property type="entry name" value="Chromo-like_dom_sf"/>
</dbReference>
<dbReference type="InterPro" id="IPR051219">
    <property type="entry name" value="Heterochromatin_chromo-domain"/>
</dbReference>
<evidence type="ECO:0000313" key="6">
    <source>
        <dbReference type="Proteomes" id="UP000285301"/>
    </source>
</evidence>
<keyword evidence="6" id="KW-1185">Reference proteome</keyword>
<comment type="subcellular location">
    <subcellularLocation>
        <location evidence="1">Nucleus</location>
    </subcellularLocation>
</comment>
<dbReference type="SMART" id="SM00300">
    <property type="entry name" value="ChSh"/>
    <property type="match status" value="1"/>
</dbReference>
<dbReference type="AlphaFoldDB" id="A0A443RGZ5"/>
<name>A0A443RGZ5_9ACAR</name>
<evidence type="ECO:0000256" key="1">
    <source>
        <dbReference type="ARBA" id="ARBA00004123"/>
    </source>
</evidence>
<dbReference type="GO" id="GO:0005634">
    <property type="term" value="C:nucleus"/>
    <property type="evidence" value="ECO:0007669"/>
    <property type="project" value="UniProtKB-SubCell"/>
</dbReference>
<feature type="region of interest" description="Disordered" evidence="3">
    <location>
        <begin position="44"/>
        <end position="151"/>
    </location>
</feature>
<dbReference type="InterPro" id="IPR008251">
    <property type="entry name" value="Chromo_shadow_dom"/>
</dbReference>
<evidence type="ECO:0000259" key="4">
    <source>
        <dbReference type="PROSITE" id="PS50013"/>
    </source>
</evidence>
<dbReference type="STRING" id="1965070.A0A443RGZ5"/>